<dbReference type="EMBL" id="AQQV01000003">
    <property type="protein sequence ID" value="ORE86355.1"/>
    <property type="molecule type" value="Genomic_DNA"/>
</dbReference>
<keyword evidence="3 6" id="KW-0812">Transmembrane</keyword>
<comment type="similarity">
    <text evidence="2">Belongs to the autoinducer-2 exporter (AI-2E) (TC 2.A.86) family.</text>
</comment>
<name>A0A1Y1SDG4_9GAMM</name>
<feature type="transmembrane region" description="Helical" evidence="6">
    <location>
        <begin position="63"/>
        <end position="83"/>
    </location>
</feature>
<evidence type="ECO:0000256" key="6">
    <source>
        <dbReference type="SAM" id="Phobius"/>
    </source>
</evidence>
<feature type="transmembrane region" description="Helical" evidence="6">
    <location>
        <begin position="156"/>
        <end position="174"/>
    </location>
</feature>
<dbReference type="STRING" id="1317117.ATO7_13698"/>
<dbReference type="AlphaFoldDB" id="A0A1Y1SDG4"/>
<feature type="transmembrane region" description="Helical" evidence="6">
    <location>
        <begin position="33"/>
        <end position="51"/>
    </location>
</feature>
<keyword evidence="5 6" id="KW-0472">Membrane</keyword>
<dbReference type="InterPro" id="IPR002549">
    <property type="entry name" value="AI-2E-like"/>
</dbReference>
<feature type="transmembrane region" description="Helical" evidence="6">
    <location>
        <begin position="211"/>
        <end position="233"/>
    </location>
</feature>
<dbReference type="RefSeq" id="WP_083562639.1">
    <property type="nucleotide sequence ID" value="NZ_AQQV01000003.1"/>
</dbReference>
<comment type="subcellular location">
    <subcellularLocation>
        <location evidence="1">Membrane</location>
        <topology evidence="1">Multi-pass membrane protein</topology>
    </subcellularLocation>
</comment>
<reference evidence="7 8" key="1">
    <citation type="submission" date="2013-04" db="EMBL/GenBank/DDBJ databases">
        <title>Oceanococcus atlanticus 22II-S10r2 Genome Sequencing.</title>
        <authorList>
            <person name="Lai Q."/>
            <person name="Li G."/>
            <person name="Shao Z."/>
        </authorList>
    </citation>
    <scope>NUCLEOTIDE SEQUENCE [LARGE SCALE GENOMIC DNA]</scope>
    <source>
        <strain evidence="7 8">22II-S10r2</strain>
    </source>
</reference>
<feature type="transmembrane region" description="Helical" evidence="6">
    <location>
        <begin position="239"/>
        <end position="266"/>
    </location>
</feature>
<organism evidence="7 8">
    <name type="scientific">Oceanococcus atlanticus</name>
    <dbReference type="NCBI Taxonomy" id="1317117"/>
    <lineage>
        <taxon>Bacteria</taxon>
        <taxon>Pseudomonadati</taxon>
        <taxon>Pseudomonadota</taxon>
        <taxon>Gammaproteobacteria</taxon>
        <taxon>Chromatiales</taxon>
        <taxon>Oceanococcaceae</taxon>
        <taxon>Oceanococcus</taxon>
    </lineage>
</organism>
<evidence type="ECO:0000313" key="8">
    <source>
        <dbReference type="Proteomes" id="UP000192342"/>
    </source>
</evidence>
<proteinExistence type="inferred from homology"/>
<dbReference type="PANTHER" id="PTHR21716:SF16">
    <property type="entry name" value="BLL1467 PROTEIN"/>
    <property type="match status" value="1"/>
</dbReference>
<evidence type="ECO:0008006" key="9">
    <source>
        <dbReference type="Google" id="ProtNLM"/>
    </source>
</evidence>
<evidence type="ECO:0000256" key="3">
    <source>
        <dbReference type="ARBA" id="ARBA00022692"/>
    </source>
</evidence>
<evidence type="ECO:0000256" key="4">
    <source>
        <dbReference type="ARBA" id="ARBA00022989"/>
    </source>
</evidence>
<dbReference type="Pfam" id="PF01594">
    <property type="entry name" value="AI-2E_transport"/>
    <property type="match status" value="1"/>
</dbReference>
<feature type="transmembrane region" description="Helical" evidence="6">
    <location>
        <begin position="273"/>
        <end position="295"/>
    </location>
</feature>
<keyword evidence="8" id="KW-1185">Reference proteome</keyword>
<evidence type="ECO:0000256" key="2">
    <source>
        <dbReference type="ARBA" id="ARBA00009773"/>
    </source>
</evidence>
<sequence>MSDTSGRDALPRAALYFLALLATAYTLHLAREMLLPLTLAVIFALLLTPLVTRMQTWRIPRPVSSLLLIASMLGVAGVGVAALSSSAMEWLQRVPEASEILMRELASMEREVSRMDDAGKSIDALTREIGVDDDSNGEQKVIIAEPGWRAELWVGMRNFAVFGGLSIILLFFLLSAGDQLVRRCAETFKDEKDRLRALRVARDAQLQMSRYLVTIAAVNTLLGLIVTLALWLLDFPDPALWGTMAAALRFVPYLGVSLTVAMLAVVGMVSYDTVWMMLAAPLGYLLFTSFVGQIIDPLVHGYRLRLDPIVVFVWIFFWGWIWGAPGVLLAVPLLTLLQVVCRHSTRLAPLAHILGDR</sequence>
<keyword evidence="4 6" id="KW-1133">Transmembrane helix</keyword>
<dbReference type="GO" id="GO:0055085">
    <property type="term" value="P:transmembrane transport"/>
    <property type="evidence" value="ECO:0007669"/>
    <property type="project" value="TreeGrafter"/>
</dbReference>
<dbReference type="OrthoDB" id="9799225at2"/>
<gene>
    <name evidence="7" type="ORF">ATO7_13698</name>
</gene>
<comment type="caution">
    <text evidence="7">The sequence shown here is derived from an EMBL/GenBank/DDBJ whole genome shotgun (WGS) entry which is preliminary data.</text>
</comment>
<dbReference type="Proteomes" id="UP000192342">
    <property type="component" value="Unassembled WGS sequence"/>
</dbReference>
<evidence type="ECO:0000256" key="1">
    <source>
        <dbReference type="ARBA" id="ARBA00004141"/>
    </source>
</evidence>
<feature type="transmembrane region" description="Helical" evidence="6">
    <location>
        <begin position="315"/>
        <end position="337"/>
    </location>
</feature>
<protein>
    <recommendedName>
        <fullName evidence="9">Permease</fullName>
    </recommendedName>
</protein>
<evidence type="ECO:0000313" key="7">
    <source>
        <dbReference type="EMBL" id="ORE86355.1"/>
    </source>
</evidence>
<evidence type="ECO:0000256" key="5">
    <source>
        <dbReference type="ARBA" id="ARBA00023136"/>
    </source>
</evidence>
<feature type="transmembrane region" description="Helical" evidence="6">
    <location>
        <begin position="9"/>
        <end position="27"/>
    </location>
</feature>
<dbReference type="PANTHER" id="PTHR21716">
    <property type="entry name" value="TRANSMEMBRANE PROTEIN"/>
    <property type="match status" value="1"/>
</dbReference>
<dbReference type="GO" id="GO:0016020">
    <property type="term" value="C:membrane"/>
    <property type="evidence" value="ECO:0007669"/>
    <property type="project" value="UniProtKB-SubCell"/>
</dbReference>
<accession>A0A1Y1SDG4</accession>